<evidence type="ECO:0000313" key="2">
    <source>
        <dbReference type="EMBL" id="ORX76648.1"/>
    </source>
</evidence>
<feature type="transmembrane region" description="Helical" evidence="1">
    <location>
        <begin position="37"/>
        <end position="56"/>
    </location>
</feature>
<feature type="transmembrane region" description="Helical" evidence="1">
    <location>
        <begin position="133"/>
        <end position="153"/>
    </location>
</feature>
<keyword evidence="1" id="KW-1133">Transmembrane helix</keyword>
<gene>
    <name evidence="2" type="ORF">BCR32DRAFT_283941</name>
</gene>
<proteinExistence type="predicted"/>
<organism evidence="2 3">
    <name type="scientific">Anaeromyces robustus</name>
    <dbReference type="NCBI Taxonomy" id="1754192"/>
    <lineage>
        <taxon>Eukaryota</taxon>
        <taxon>Fungi</taxon>
        <taxon>Fungi incertae sedis</taxon>
        <taxon>Chytridiomycota</taxon>
        <taxon>Chytridiomycota incertae sedis</taxon>
        <taxon>Neocallimastigomycetes</taxon>
        <taxon>Neocallimastigales</taxon>
        <taxon>Neocallimastigaceae</taxon>
        <taxon>Anaeromyces</taxon>
    </lineage>
</organism>
<evidence type="ECO:0000313" key="3">
    <source>
        <dbReference type="Proteomes" id="UP000193944"/>
    </source>
</evidence>
<accession>A0A1Y1WTM4</accession>
<dbReference type="OrthoDB" id="2143908at2759"/>
<keyword evidence="1" id="KW-0472">Membrane</keyword>
<name>A0A1Y1WTM4_9FUNG</name>
<evidence type="ECO:0000256" key="1">
    <source>
        <dbReference type="SAM" id="Phobius"/>
    </source>
</evidence>
<reference evidence="2 3" key="2">
    <citation type="submission" date="2016-08" db="EMBL/GenBank/DDBJ databases">
        <title>Pervasive Adenine N6-methylation of Active Genes in Fungi.</title>
        <authorList>
            <consortium name="DOE Joint Genome Institute"/>
            <person name="Mondo S.J."/>
            <person name="Dannebaum R.O."/>
            <person name="Kuo R.C."/>
            <person name="Labutti K."/>
            <person name="Haridas S."/>
            <person name="Kuo A."/>
            <person name="Salamov A."/>
            <person name="Ahrendt S.R."/>
            <person name="Lipzen A."/>
            <person name="Sullivan W."/>
            <person name="Andreopoulos W.B."/>
            <person name="Clum A."/>
            <person name="Lindquist E."/>
            <person name="Daum C."/>
            <person name="Ramamoorthy G.K."/>
            <person name="Gryganskyi A."/>
            <person name="Culley D."/>
            <person name="Magnuson J.K."/>
            <person name="James T.Y."/>
            <person name="O'Malley M.A."/>
            <person name="Stajich J.E."/>
            <person name="Spatafora J.W."/>
            <person name="Visel A."/>
            <person name="Grigoriev I.V."/>
        </authorList>
    </citation>
    <scope>NUCLEOTIDE SEQUENCE [LARGE SCALE GENOMIC DNA]</scope>
    <source>
        <strain evidence="2 3">S4</strain>
    </source>
</reference>
<dbReference type="AlphaFoldDB" id="A0A1Y1WTM4"/>
<feature type="transmembrane region" description="Helical" evidence="1">
    <location>
        <begin position="173"/>
        <end position="194"/>
    </location>
</feature>
<evidence type="ECO:0008006" key="4">
    <source>
        <dbReference type="Google" id="ProtNLM"/>
    </source>
</evidence>
<reference evidence="2 3" key="1">
    <citation type="submission" date="2016-08" db="EMBL/GenBank/DDBJ databases">
        <title>A Parts List for Fungal Cellulosomes Revealed by Comparative Genomics.</title>
        <authorList>
            <consortium name="DOE Joint Genome Institute"/>
            <person name="Haitjema C.H."/>
            <person name="Gilmore S.P."/>
            <person name="Henske J.K."/>
            <person name="Solomon K.V."/>
            <person name="De Groot R."/>
            <person name="Kuo A."/>
            <person name="Mondo S.J."/>
            <person name="Salamov A.A."/>
            <person name="Labutti K."/>
            <person name="Zhao Z."/>
            <person name="Chiniquy J."/>
            <person name="Barry K."/>
            <person name="Brewer H.M."/>
            <person name="Purvine S.O."/>
            <person name="Wright A.T."/>
            <person name="Boxma B."/>
            <person name="Van Alen T."/>
            <person name="Hackstein J.H."/>
            <person name="Baker S.E."/>
            <person name="Grigoriev I.V."/>
            <person name="O'Malley M.A."/>
        </authorList>
    </citation>
    <scope>NUCLEOTIDE SEQUENCE [LARGE SCALE GENOMIC DNA]</scope>
    <source>
        <strain evidence="2 3">S4</strain>
    </source>
</reference>
<dbReference type="Proteomes" id="UP000193944">
    <property type="component" value="Unassembled WGS sequence"/>
</dbReference>
<protein>
    <recommendedName>
        <fullName evidence="4">RTA1-domain-containing protein</fullName>
    </recommendedName>
</protein>
<feature type="transmembrane region" description="Helical" evidence="1">
    <location>
        <begin position="63"/>
        <end position="85"/>
    </location>
</feature>
<comment type="caution">
    <text evidence="2">The sequence shown here is derived from an EMBL/GenBank/DDBJ whole genome shotgun (WGS) entry which is preliminary data.</text>
</comment>
<sequence length="424" mass="48040">MSETIKLDRFHPDTSTCDGKNIQHFYEGFFGQFQDSFCYTFVIQFIIVALMYYNVGKGRYWKVLFYASLAGLCGAVVENMTVAVICTESNKTKEYGYIVPFLINEIFWAPCEYAIPYLNLIKMKAFAKGKLALWMRYIIIGLTVPFALFRFLIGWNRMTRGYLQDSTIHSLHGYAFAVMALADILCTFCILYFVRKNNSKMAIKTSNINDYIKHSSYTILLCVDIVSTLLSILNIITNTESTKDLISGKLVTPLHCLKCSFVLILAADALIFKYGVNTSSIHSSDNSRTYTYGAGADSYNFATKSTNGYVSRNNYSNNYSTTVDMSNVTNNNTSNTSLGPSSGKNQVSQLNMYSVSPYNYPTIDSDIIKSPVKKSIIKNYTNIKTPPSAYESPDSAKTYTEYNVYPQQQQFGFLNQNKEYMKEY</sequence>
<feature type="transmembrane region" description="Helical" evidence="1">
    <location>
        <begin position="97"/>
        <end position="121"/>
    </location>
</feature>
<keyword evidence="3" id="KW-1185">Reference proteome</keyword>
<keyword evidence="1" id="KW-0812">Transmembrane</keyword>
<dbReference type="EMBL" id="MCFG01000286">
    <property type="protein sequence ID" value="ORX76648.1"/>
    <property type="molecule type" value="Genomic_DNA"/>
</dbReference>
<feature type="transmembrane region" description="Helical" evidence="1">
    <location>
        <begin position="215"/>
        <end position="236"/>
    </location>
</feature>